<proteinExistence type="predicted"/>
<evidence type="ECO:0000313" key="2">
    <source>
        <dbReference type="EMBL" id="GAK66549.1"/>
    </source>
</evidence>
<dbReference type="HOGENOM" id="CLU_1326215_0_0_1"/>
<dbReference type="RefSeq" id="XP_014655385.1">
    <property type="nucleotide sequence ID" value="XM_014799899.1"/>
</dbReference>
<dbReference type="AlphaFoldDB" id="A0A081CIQ3"/>
<gene>
    <name evidence="2" type="ORF">PAN0_013d4771</name>
</gene>
<sequence length="207" mass="22222">MQLLPSSMMLVMGGYGSPAPGWQGPSNPDGFTSQAPDFDIGARHGEIVLVGVSFAVIFSVDPLCVRSMRVMSGGQIDVCFLAAGASATPLYRGGLTRINASLISLHDECLADEKGVEAKDRIPHVEDCPLGGAALRCQILPKSILLWYLDVPCIRASAASSKHGRVDAEHQGQLRPLKASTSRGPELDPCTDEYEWRGRHDQQAEAH</sequence>
<name>A0A081CIQ3_PSEA2</name>
<accession>A0A081CIQ3</accession>
<dbReference type="Proteomes" id="UP000053758">
    <property type="component" value="Unassembled WGS sequence"/>
</dbReference>
<evidence type="ECO:0000256" key="1">
    <source>
        <dbReference type="SAM" id="MobiDB-lite"/>
    </source>
</evidence>
<evidence type="ECO:0000313" key="3">
    <source>
        <dbReference type="Proteomes" id="UP000053758"/>
    </source>
</evidence>
<feature type="compositionally biased region" description="Basic and acidic residues" evidence="1">
    <location>
        <begin position="194"/>
        <end position="207"/>
    </location>
</feature>
<protein>
    <submittedName>
        <fullName evidence="2">Uncharacterized protein</fullName>
    </submittedName>
</protein>
<organism evidence="2">
    <name type="scientific">Pseudozyma antarctica</name>
    <name type="common">Yeast</name>
    <name type="synonym">Candida antarctica</name>
    <dbReference type="NCBI Taxonomy" id="84753"/>
    <lineage>
        <taxon>Eukaryota</taxon>
        <taxon>Fungi</taxon>
        <taxon>Dikarya</taxon>
        <taxon>Basidiomycota</taxon>
        <taxon>Ustilaginomycotina</taxon>
        <taxon>Ustilaginomycetes</taxon>
        <taxon>Ustilaginales</taxon>
        <taxon>Ustilaginaceae</taxon>
        <taxon>Moesziomyces</taxon>
    </lineage>
</organism>
<reference evidence="2" key="1">
    <citation type="submission" date="2014-07" db="EMBL/GenBank/DDBJ databases">
        <title>Draft genome sequence of the yeast Pseudozyma antarctica JCM 10317 known as a producer of lipase B which used in a wide range of industrial applications.</title>
        <authorList>
            <person name="Morita T."/>
            <person name="Saika A."/>
            <person name="Koike H."/>
        </authorList>
    </citation>
    <scope>NUCLEOTIDE SEQUENCE</scope>
    <source>
        <strain evidence="2">JCM 10317</strain>
    </source>
</reference>
<keyword evidence="3" id="KW-1185">Reference proteome</keyword>
<dbReference type="EMBL" id="DF830080">
    <property type="protein sequence ID" value="GAK66549.1"/>
    <property type="molecule type" value="Genomic_DNA"/>
</dbReference>
<feature type="region of interest" description="Disordered" evidence="1">
    <location>
        <begin position="164"/>
        <end position="207"/>
    </location>
</feature>
<dbReference type="GeneID" id="26305614"/>